<protein>
    <submittedName>
        <fullName evidence="1">Uncharacterized protein</fullName>
    </submittedName>
</protein>
<name>A0ACD5TJ36_AVESA</name>
<dbReference type="EnsemblPlants" id="AVESA.00010b.r2.1AG0062660.1">
    <property type="protein sequence ID" value="AVESA.00010b.r2.1AG0062660.1.CDS"/>
    <property type="gene ID" value="AVESA.00010b.r2.1AG0062660"/>
</dbReference>
<evidence type="ECO:0000313" key="1">
    <source>
        <dbReference type="EnsemblPlants" id="AVESA.00010b.r2.1AG0062660.1.CDS"/>
    </source>
</evidence>
<accession>A0ACD5TJ36</accession>
<keyword evidence="2" id="KW-1185">Reference proteome</keyword>
<organism evidence="1 2">
    <name type="scientific">Avena sativa</name>
    <name type="common">Oat</name>
    <dbReference type="NCBI Taxonomy" id="4498"/>
    <lineage>
        <taxon>Eukaryota</taxon>
        <taxon>Viridiplantae</taxon>
        <taxon>Streptophyta</taxon>
        <taxon>Embryophyta</taxon>
        <taxon>Tracheophyta</taxon>
        <taxon>Spermatophyta</taxon>
        <taxon>Magnoliopsida</taxon>
        <taxon>Liliopsida</taxon>
        <taxon>Poales</taxon>
        <taxon>Poaceae</taxon>
        <taxon>BOP clade</taxon>
        <taxon>Pooideae</taxon>
        <taxon>Poodae</taxon>
        <taxon>Poeae</taxon>
        <taxon>Poeae Chloroplast Group 1 (Aveneae type)</taxon>
        <taxon>Aveninae</taxon>
        <taxon>Avena</taxon>
    </lineage>
</organism>
<reference evidence="1" key="1">
    <citation type="submission" date="2021-05" db="EMBL/GenBank/DDBJ databases">
        <authorList>
            <person name="Scholz U."/>
            <person name="Mascher M."/>
            <person name="Fiebig A."/>
        </authorList>
    </citation>
    <scope>NUCLEOTIDE SEQUENCE [LARGE SCALE GENOMIC DNA]</scope>
</reference>
<evidence type="ECO:0000313" key="2">
    <source>
        <dbReference type="Proteomes" id="UP001732700"/>
    </source>
</evidence>
<sequence>MERLKSAVPVDLRRAVGEGTTRDLPSTTSLLLSFLDGLPLFHQVISELTDPELALCRKDKERAVELKGQGNACFSRREFEQALGFYSQALRHLPISSDGTDEILLATLYVNRASTMHKLGLLEECLRDCDRAISVSPNYAKAWYRRGMVNASLKNYSSSMHDLEVALSMEVTSSGKSNIEHELKLILLKHQNVNEVGRSSSDCNDAELPQTAEPCKVVLECVSTPNKGRGMTSPNDISPASLIHVEDPLAAIILKSRRDTHCHYCFNEAPADAVFCPLCTIPVYCSKKCQVQAVGGISWNQDTCLRSKSNGVDLGKLSLTSTRRKDPNSKQIAEHRHECGGAHWAAVLPADIVLAGRVMAQYIDRKMLTGKSSAISGPNLDLIHHYDIDSPTSKLESHIYAIVLLLCLQKYYSSDLSWEEETLSELVLLICQVKVNSIAIVRMKSMDEGQRLTENKGNSAAGDAVMCSVEQVRVAQAIYMSGSLFNHSCRPNVHTYFHSRTLFLRSTEYIESGSSIELSYGPQAGEMDLLARQQSLQENYKFSCRCSSCSELHLSDLVIDSFCCPQKTCLGAISELTYYRSKENCVHVSLKESDVCKLSLPHASEVDEDTEKVGKLLFRNDVDLKIDPGYCMSCRSQLDLASAIATSDRAASRINRFKELTVIDEVSEVPVTDALRSLEQIKKLRHPYSKALAQAEDMVAEAFAKIGDQEQARKHCEASIEILEKLYHPKHIAIAHELTKLVSIELSLGDMASSRATFLRAEEIFSLYYGPDVQRILPYVDALKRTVTGRFIRAP</sequence>
<proteinExistence type="predicted"/>
<dbReference type="Proteomes" id="UP001732700">
    <property type="component" value="Chromosome 1A"/>
</dbReference>
<reference evidence="1" key="2">
    <citation type="submission" date="2025-09" db="UniProtKB">
        <authorList>
            <consortium name="EnsemblPlants"/>
        </authorList>
    </citation>
    <scope>IDENTIFICATION</scope>
</reference>